<evidence type="ECO:0000313" key="3">
    <source>
        <dbReference type="Proteomes" id="UP001183246"/>
    </source>
</evidence>
<evidence type="ECO:0000259" key="1">
    <source>
        <dbReference type="Pfam" id="PF01636"/>
    </source>
</evidence>
<protein>
    <submittedName>
        <fullName evidence="2">Phosphotransferase</fullName>
    </submittedName>
</protein>
<dbReference type="RefSeq" id="WP_311706186.1">
    <property type="nucleotide sequence ID" value="NZ_JAVREL010000012.1"/>
</dbReference>
<dbReference type="InterPro" id="IPR011009">
    <property type="entry name" value="Kinase-like_dom_sf"/>
</dbReference>
<dbReference type="SUPFAM" id="SSF56112">
    <property type="entry name" value="Protein kinase-like (PK-like)"/>
    <property type="match status" value="1"/>
</dbReference>
<proteinExistence type="predicted"/>
<evidence type="ECO:0000313" key="2">
    <source>
        <dbReference type="EMBL" id="MDT0345059.1"/>
    </source>
</evidence>
<dbReference type="InterPro" id="IPR002575">
    <property type="entry name" value="Aminoglycoside_PTrfase"/>
</dbReference>
<organism evidence="2 3">
    <name type="scientific">Streptomyces litchfieldiae</name>
    <dbReference type="NCBI Taxonomy" id="3075543"/>
    <lineage>
        <taxon>Bacteria</taxon>
        <taxon>Bacillati</taxon>
        <taxon>Actinomycetota</taxon>
        <taxon>Actinomycetes</taxon>
        <taxon>Kitasatosporales</taxon>
        <taxon>Streptomycetaceae</taxon>
        <taxon>Streptomyces</taxon>
    </lineage>
</organism>
<dbReference type="Pfam" id="PF01636">
    <property type="entry name" value="APH"/>
    <property type="match status" value="1"/>
</dbReference>
<feature type="domain" description="Aminoglycoside phosphotransferase" evidence="1">
    <location>
        <begin position="26"/>
        <end position="245"/>
    </location>
</feature>
<reference evidence="3" key="1">
    <citation type="submission" date="2023-07" db="EMBL/GenBank/DDBJ databases">
        <title>30 novel species of actinomycetes from the DSMZ collection.</title>
        <authorList>
            <person name="Nouioui I."/>
        </authorList>
    </citation>
    <scope>NUCLEOTIDE SEQUENCE [LARGE SCALE GENOMIC DNA]</scope>
    <source>
        <strain evidence="3">DSM 44938</strain>
    </source>
</reference>
<accession>A0ABU2MVD3</accession>
<sequence length="309" mass="32637">MSLAIPGCSHISAALETHWRLPGADVTPLMGGMNSATWNVHVGGAHWVAKAVPLGGPEEQFHYGLRLAARVAGAGVASGAPLPTAGGDLTAPVHGHALALLRRVEGRELDGHSAGDSALMGATLGRVHGILGAEPVTAAEAWPPFDLLADADDAALDLRPWLRPAIVAAAARLRRLRPETLSWGPVHGDPAPEHFRLDPATGGCGLIDWGAASRKPRMYDVATAVLDAGGPDRARPLLRAYLDQGVLSAEEVERALRPMLDFRYSINALYYAGRILRGDLTGVADPAGNEERLAEARRWLDRPATPGRP</sequence>
<dbReference type="EMBL" id="JAVREL010000012">
    <property type="protein sequence ID" value="MDT0345059.1"/>
    <property type="molecule type" value="Genomic_DNA"/>
</dbReference>
<dbReference type="Proteomes" id="UP001183246">
    <property type="component" value="Unassembled WGS sequence"/>
</dbReference>
<comment type="caution">
    <text evidence="2">The sequence shown here is derived from an EMBL/GenBank/DDBJ whole genome shotgun (WGS) entry which is preliminary data.</text>
</comment>
<keyword evidence="3" id="KW-1185">Reference proteome</keyword>
<gene>
    <name evidence="2" type="ORF">RM590_20975</name>
</gene>
<dbReference type="Gene3D" id="3.90.1200.10">
    <property type="match status" value="1"/>
</dbReference>
<name>A0ABU2MVD3_9ACTN</name>